<evidence type="ECO:0000256" key="3">
    <source>
        <dbReference type="ARBA" id="ARBA00004651"/>
    </source>
</evidence>
<keyword evidence="11 19" id="KW-0472">Membrane</keyword>
<protein>
    <recommendedName>
        <fullName evidence="5 17">Guanylate cyclase</fullName>
        <ecNumber evidence="5 17">4.6.1.2</ecNumber>
    </recommendedName>
</protein>
<dbReference type="EC" id="4.6.1.2" evidence="5 17"/>
<evidence type="ECO:0000256" key="13">
    <source>
        <dbReference type="ARBA" id="ARBA00023180"/>
    </source>
</evidence>
<dbReference type="InterPro" id="IPR029787">
    <property type="entry name" value="Nucleotide_cyclase"/>
</dbReference>
<dbReference type="InterPro" id="IPR001054">
    <property type="entry name" value="A/G_cyclase"/>
</dbReference>
<evidence type="ECO:0000256" key="4">
    <source>
        <dbReference type="ARBA" id="ARBA00005585"/>
    </source>
</evidence>
<keyword evidence="10 19" id="KW-1133">Transmembrane helix</keyword>
<evidence type="ECO:0000256" key="11">
    <source>
        <dbReference type="ARBA" id="ARBA00023136"/>
    </source>
</evidence>
<dbReference type="Gene3D" id="3.30.70.1230">
    <property type="entry name" value="Nucleotide cyclase"/>
    <property type="match status" value="1"/>
</dbReference>
<evidence type="ECO:0000256" key="1">
    <source>
        <dbReference type="ARBA" id="ARBA00001436"/>
    </source>
</evidence>
<feature type="domain" description="Protein kinase" evidence="20">
    <location>
        <begin position="750"/>
        <end position="1045"/>
    </location>
</feature>
<dbReference type="InterPro" id="IPR000719">
    <property type="entry name" value="Prot_kinase_dom"/>
</dbReference>
<dbReference type="PANTHER" id="PTHR11920">
    <property type="entry name" value="GUANYLYL CYCLASE"/>
    <property type="match status" value="1"/>
</dbReference>
<dbReference type="SUPFAM" id="SSF82866">
    <property type="entry name" value="Multidrug efflux transporter AcrB transmembrane domain"/>
    <property type="match status" value="1"/>
</dbReference>
<keyword evidence="14 16" id="KW-0456">Lyase</keyword>
<dbReference type="PROSITE" id="PS50125">
    <property type="entry name" value="GUANYLATE_CYCLASE_2"/>
    <property type="match status" value="1"/>
</dbReference>
<evidence type="ECO:0000256" key="8">
    <source>
        <dbReference type="ARBA" id="ARBA00022729"/>
    </source>
</evidence>
<dbReference type="FunFam" id="3.30.70.1230:FF:000023">
    <property type="entry name" value="Guanylate cyclase"/>
    <property type="match status" value="1"/>
</dbReference>
<keyword evidence="8" id="KW-0732">Signal</keyword>
<organism evidence="22 23">
    <name type="scientific">Plectus sambesii</name>
    <dbReference type="NCBI Taxonomy" id="2011161"/>
    <lineage>
        <taxon>Eukaryota</taxon>
        <taxon>Metazoa</taxon>
        <taxon>Ecdysozoa</taxon>
        <taxon>Nematoda</taxon>
        <taxon>Chromadorea</taxon>
        <taxon>Plectida</taxon>
        <taxon>Plectina</taxon>
        <taxon>Plectoidea</taxon>
        <taxon>Plectidae</taxon>
        <taxon>Plectus</taxon>
    </lineage>
</organism>
<keyword evidence="7 19" id="KW-0812">Transmembrane</keyword>
<feature type="domain" description="Guanylate cyclase" evidence="21">
    <location>
        <begin position="1120"/>
        <end position="1250"/>
    </location>
</feature>
<evidence type="ECO:0000256" key="16">
    <source>
        <dbReference type="RuleBase" id="RU000405"/>
    </source>
</evidence>
<dbReference type="Proteomes" id="UP000887566">
    <property type="component" value="Unplaced"/>
</dbReference>
<dbReference type="SUPFAM" id="SSF56112">
    <property type="entry name" value="Protein kinase-like (PK-like)"/>
    <property type="match status" value="1"/>
</dbReference>
<evidence type="ECO:0000256" key="18">
    <source>
        <dbReference type="SAM" id="MobiDB-lite"/>
    </source>
</evidence>
<dbReference type="FunFam" id="1.20.1640.10:FF:000013">
    <property type="entry name" value="PaTched Related family"/>
    <property type="match status" value="1"/>
</dbReference>
<evidence type="ECO:0000256" key="12">
    <source>
        <dbReference type="ARBA" id="ARBA00023170"/>
    </source>
</evidence>
<dbReference type="InterPro" id="IPR050401">
    <property type="entry name" value="Cyclic_nucleotide_synthase"/>
</dbReference>
<keyword evidence="22" id="KW-1185">Reference proteome</keyword>
<dbReference type="PROSITE" id="PS50011">
    <property type="entry name" value="PROTEIN_KINASE_DOM"/>
    <property type="match status" value="1"/>
</dbReference>
<dbReference type="SUPFAM" id="SSF55073">
    <property type="entry name" value="Nucleotide cyclase"/>
    <property type="match status" value="1"/>
</dbReference>
<dbReference type="GO" id="GO:0006935">
    <property type="term" value="P:chemotaxis"/>
    <property type="evidence" value="ECO:0007669"/>
    <property type="project" value="UniProtKB-ARBA"/>
</dbReference>
<feature type="region of interest" description="Disordered" evidence="18">
    <location>
        <begin position="1317"/>
        <end position="1342"/>
    </location>
</feature>
<evidence type="ECO:0000256" key="6">
    <source>
        <dbReference type="ARBA" id="ARBA00022475"/>
    </source>
</evidence>
<evidence type="ECO:0000256" key="10">
    <source>
        <dbReference type="ARBA" id="ARBA00022989"/>
    </source>
</evidence>
<dbReference type="GO" id="GO:0001653">
    <property type="term" value="F:peptide receptor activity"/>
    <property type="evidence" value="ECO:0007669"/>
    <property type="project" value="TreeGrafter"/>
</dbReference>
<feature type="transmembrane region" description="Helical" evidence="19">
    <location>
        <begin position="236"/>
        <end position="261"/>
    </location>
</feature>
<dbReference type="GO" id="GO:0007168">
    <property type="term" value="P:receptor guanylyl cyclase signaling pathway"/>
    <property type="evidence" value="ECO:0007669"/>
    <property type="project" value="TreeGrafter"/>
</dbReference>
<dbReference type="GO" id="GO:0035556">
    <property type="term" value="P:intracellular signal transduction"/>
    <property type="evidence" value="ECO:0007669"/>
    <property type="project" value="InterPro"/>
</dbReference>
<evidence type="ECO:0000256" key="5">
    <source>
        <dbReference type="ARBA" id="ARBA00012202"/>
    </source>
</evidence>
<feature type="transmembrane region" description="Helical" evidence="19">
    <location>
        <begin position="175"/>
        <end position="195"/>
    </location>
</feature>
<keyword evidence="12" id="KW-0675">Receptor</keyword>
<evidence type="ECO:0000313" key="22">
    <source>
        <dbReference type="Proteomes" id="UP000887566"/>
    </source>
</evidence>
<dbReference type="Gene3D" id="1.20.1640.10">
    <property type="entry name" value="Multidrug efflux transporter AcrB transmembrane domain"/>
    <property type="match status" value="1"/>
</dbReference>
<evidence type="ECO:0000313" key="23">
    <source>
        <dbReference type="WBParaSite" id="PSAMB.scaffold19size118911.g342.t2"/>
    </source>
</evidence>
<dbReference type="GO" id="GO:0005886">
    <property type="term" value="C:plasma membrane"/>
    <property type="evidence" value="ECO:0007669"/>
    <property type="project" value="UniProtKB-SubCell"/>
</dbReference>
<comment type="catalytic activity">
    <reaction evidence="1 17">
        <text>GTP = 3',5'-cyclic GMP + diphosphate</text>
        <dbReference type="Rhea" id="RHEA:13665"/>
        <dbReference type="ChEBI" id="CHEBI:33019"/>
        <dbReference type="ChEBI" id="CHEBI:37565"/>
        <dbReference type="ChEBI" id="CHEBI:57746"/>
        <dbReference type="EC" id="4.6.1.2"/>
    </reaction>
</comment>
<evidence type="ECO:0000256" key="9">
    <source>
        <dbReference type="ARBA" id="ARBA00022741"/>
    </source>
</evidence>
<sequence>MGGEGNITAFRLSTKLKGADSNNKIMACAAAMRAAADAFPQYNITTYTPMWTLADQFGIMIPQTLQNVLIDLACMFLISLLLIPQPLCAVAVILSITSVHTGVLGLMKWWDVNLDSTSMITLAVSVGFSVDFAAHITYAYISASSDSREKIISPDECVALALSEIGWPLVQGASATLLGVSVLGTVNSFVILTVFKTITLVILLGLIHALVFLPLAMSFVHHVLLLRYLFKHLGRLFCFAASFMGLANSLIFLIFGFGSIYGAPMIEVKVGLLVANNEDLNPIMGYTTSSSAVTIALDRIKQEHLLDNVNITFVWYDTQCNEAMAYGTALKLLNVDKVDVILGPPCSSGAVVVGIMCGYHNIPVIGWGSTFYELRDRKRFPTFARTIASTEDLGRAIAETMDYFNWTEYAVIYTDDNSRRECYYIKQGLDKTLLGVRYVTINQYQLEIEGRPTRQDMDNFLDKAKNRARIIIACFDVDMDERDFMIAALQKGMATDEYVYILPDLQDRDGDFGYLLRYQDIDGDNDGLDKEAEQAYTKSLVISVDQMEGEGFSDFKKEIPKRMREWPFYCTEQCDQANDSYGSVYSPYLHDAMYLYALALNKTLAVDPNGKRNGTLIRDKCYSGEVLIASDGNREPIFDIRGFEGNGDDTEWAQIRTGLPDGETIILSNGTSKADIWRGRKSGLPLSLPICGYSGLDCPRSFLDLYLPYVIVGSCIMVLLVVLSTFGISYSAYSRYVSNKLRNKLWQIHYTSLQRISDGNTVDSVHNSESSINKSMSNRSNTSSILDSIRKTLAFKKTNNYEFYYYNGMPTAAAKYHFSIKDEKQMSTLRVMRDISNDNLNKFVGLCLDGPCHFALWKYCTRGSLKDVFTKDHLTLDWFFRHSLISDIASGLEYLTGSSIKVHGNLTSRTCMVNDRWQVLLSDFGLQSIKSNDKQPPEKLLWTAPEILRLSQDMRIGTQAGDIYSFGIVSSEIITTKKAFADRESEVNGAKGIVNKVIKGGNHPFRPSLSHITDDISPTMIHLIKECWAEKIEERPDIKTVRSVLKGMMRGRNANLMDHVLNMMEKYAATLEQQVDERTKQLAEEQKKSDILLYRILPRQVAEKLKSGQSVEPEAFENVTIFFSDVVSFTNIAARCTPLQVVNLLNDLYTLFDGIIEAHDVYKVETIGDGYLCVSGLPHRNGNMHAREIAEMSLGFMRSLESFRIPNLPNERISLRIGVHTGPCVAGVVGMSMPRYCLFGDSVNTASRMESHGKPGQIHITAETNHFLTEVIGGYRTVPRGDVIIKGKGVLETYWLVERSNHMTTLPDIGIDLPAISEGYSGPPEPESGGMYSTAKRQEGGN</sequence>
<comment type="subcellular location">
    <subcellularLocation>
        <location evidence="3">Cell membrane</location>
        <topology evidence="3">Multi-pass membrane protein</topology>
    </subcellularLocation>
    <subcellularLocation>
        <location evidence="2">Membrane</location>
        <topology evidence="2">Single-pass type I membrane protein</topology>
    </subcellularLocation>
</comment>
<dbReference type="PROSITE" id="PS00452">
    <property type="entry name" value="GUANYLATE_CYCLASE_1"/>
    <property type="match status" value="1"/>
</dbReference>
<evidence type="ECO:0000256" key="17">
    <source>
        <dbReference type="RuleBase" id="RU003431"/>
    </source>
</evidence>
<accession>A0A914VI37</accession>
<feature type="compositionally biased region" description="Low complexity" evidence="18">
    <location>
        <begin position="1317"/>
        <end position="1330"/>
    </location>
</feature>
<evidence type="ECO:0000256" key="14">
    <source>
        <dbReference type="ARBA" id="ARBA00023239"/>
    </source>
</evidence>
<dbReference type="CDD" id="cd07302">
    <property type="entry name" value="CHD"/>
    <property type="match status" value="1"/>
</dbReference>
<dbReference type="Pfam" id="PF07714">
    <property type="entry name" value="PK_Tyr_Ser-Thr"/>
    <property type="match status" value="1"/>
</dbReference>
<dbReference type="InterPro" id="IPR011009">
    <property type="entry name" value="Kinase-like_dom_sf"/>
</dbReference>
<dbReference type="SUPFAM" id="SSF53822">
    <property type="entry name" value="Periplasmic binding protein-like I"/>
    <property type="match status" value="1"/>
</dbReference>
<dbReference type="CDD" id="cd06352">
    <property type="entry name" value="PBP1_NPR_GC-like"/>
    <property type="match status" value="1"/>
</dbReference>
<reference evidence="23" key="1">
    <citation type="submission" date="2022-11" db="UniProtKB">
        <authorList>
            <consortium name="WormBaseParasite"/>
        </authorList>
    </citation>
    <scope>IDENTIFICATION</scope>
</reference>
<keyword evidence="9" id="KW-0547">Nucleotide-binding</keyword>
<dbReference type="GO" id="GO:0004672">
    <property type="term" value="F:protein kinase activity"/>
    <property type="evidence" value="ECO:0007669"/>
    <property type="project" value="InterPro"/>
</dbReference>
<dbReference type="Gene3D" id="3.40.50.2300">
    <property type="match status" value="2"/>
</dbReference>
<dbReference type="InterPro" id="IPR028082">
    <property type="entry name" value="Peripla_BP_I"/>
</dbReference>
<keyword evidence="15 17" id="KW-0141">cGMP biosynthesis</keyword>
<dbReference type="GO" id="GO:0005524">
    <property type="term" value="F:ATP binding"/>
    <property type="evidence" value="ECO:0007669"/>
    <property type="project" value="InterPro"/>
</dbReference>
<evidence type="ECO:0000256" key="2">
    <source>
        <dbReference type="ARBA" id="ARBA00004479"/>
    </source>
</evidence>
<keyword evidence="13" id="KW-0325">Glycoprotein</keyword>
<evidence type="ECO:0000259" key="21">
    <source>
        <dbReference type="PROSITE" id="PS50125"/>
    </source>
</evidence>
<proteinExistence type="inferred from homology"/>
<dbReference type="SMART" id="SM00044">
    <property type="entry name" value="CYCc"/>
    <property type="match status" value="1"/>
</dbReference>
<evidence type="ECO:0000259" key="20">
    <source>
        <dbReference type="PROSITE" id="PS50011"/>
    </source>
</evidence>
<evidence type="ECO:0000256" key="15">
    <source>
        <dbReference type="ARBA" id="ARBA00023293"/>
    </source>
</evidence>
<feature type="transmembrane region" description="Helical" evidence="19">
    <location>
        <begin position="201"/>
        <end position="224"/>
    </location>
</feature>
<keyword evidence="6" id="KW-1003">Cell membrane</keyword>
<feature type="transmembrane region" description="Helical" evidence="19">
    <location>
        <begin position="68"/>
        <end position="99"/>
    </location>
</feature>
<dbReference type="PANTHER" id="PTHR11920:SF495">
    <property type="entry name" value="RECEPTOR-TYPE GUANYLATE CYCLASE GCY-7"/>
    <property type="match status" value="1"/>
</dbReference>
<name>A0A914VI37_9BILA</name>
<dbReference type="GO" id="GO:0007635">
    <property type="term" value="P:chemosensory behavior"/>
    <property type="evidence" value="ECO:0007669"/>
    <property type="project" value="UniProtKB-ARBA"/>
</dbReference>
<dbReference type="InterPro" id="IPR018297">
    <property type="entry name" value="A/G_cyclase_CS"/>
</dbReference>
<feature type="transmembrane region" description="Helical" evidence="19">
    <location>
        <begin position="119"/>
        <end position="141"/>
    </location>
</feature>
<dbReference type="GO" id="GO:0004016">
    <property type="term" value="F:adenylate cyclase activity"/>
    <property type="evidence" value="ECO:0007669"/>
    <property type="project" value="TreeGrafter"/>
</dbReference>
<dbReference type="WBParaSite" id="PSAMB.scaffold19size118911.g342.t2">
    <property type="protein sequence ID" value="PSAMB.scaffold19size118911.g342.t2"/>
    <property type="gene ID" value="PSAMB.scaffold19size118911.g342"/>
</dbReference>
<dbReference type="InterPro" id="IPR001828">
    <property type="entry name" value="ANF_lig-bd_rcpt"/>
</dbReference>
<dbReference type="Pfam" id="PF01094">
    <property type="entry name" value="ANF_receptor"/>
    <property type="match status" value="1"/>
</dbReference>
<dbReference type="Pfam" id="PF00211">
    <property type="entry name" value="Guanylate_cyc"/>
    <property type="match status" value="1"/>
</dbReference>
<comment type="similarity">
    <text evidence="16">Belongs to the adenylyl cyclase class-4/guanylyl cyclase family.</text>
</comment>
<dbReference type="GO" id="GO:0004383">
    <property type="term" value="F:guanylate cyclase activity"/>
    <property type="evidence" value="ECO:0007669"/>
    <property type="project" value="UniProtKB-EC"/>
</dbReference>
<dbReference type="Gene3D" id="1.10.510.10">
    <property type="entry name" value="Transferase(Phosphotransferase) domain 1"/>
    <property type="match status" value="1"/>
</dbReference>
<comment type="similarity">
    <text evidence="4">Belongs to the patched family.</text>
</comment>
<evidence type="ECO:0000256" key="7">
    <source>
        <dbReference type="ARBA" id="ARBA00022692"/>
    </source>
</evidence>
<evidence type="ECO:0000256" key="19">
    <source>
        <dbReference type="SAM" id="Phobius"/>
    </source>
</evidence>
<dbReference type="InterPro" id="IPR001245">
    <property type="entry name" value="Ser-Thr/Tyr_kinase_cat_dom"/>
</dbReference>